<accession>A0A6B3BH09</accession>
<dbReference type="AlphaFoldDB" id="A0A6B3BH09"/>
<protein>
    <submittedName>
        <fullName evidence="2">Uncharacterized protein</fullName>
    </submittedName>
</protein>
<name>A0A6B3BH09_9ACTN</name>
<proteinExistence type="predicted"/>
<feature type="compositionally biased region" description="Basic and acidic residues" evidence="1">
    <location>
        <begin position="106"/>
        <end position="115"/>
    </location>
</feature>
<evidence type="ECO:0000313" key="2">
    <source>
        <dbReference type="EMBL" id="NEC84498.1"/>
    </source>
</evidence>
<dbReference type="RefSeq" id="WP_164311944.1">
    <property type="nucleotide sequence ID" value="NZ_JAAGLU010000001.1"/>
</dbReference>
<feature type="compositionally biased region" description="Polar residues" evidence="1">
    <location>
        <begin position="90"/>
        <end position="104"/>
    </location>
</feature>
<sequence length="115" mass="11683">MSGTQLTLTVSGGNAADAQTVVRALESAFGPADESPGDDDAPSTVHTAAFTVGTENLEPGRPARSPLSAPVTVTVQGTPAAVRCAGDTLTGTFTTQDRGSVSGDQEQERQLLLEP</sequence>
<gene>
    <name evidence="2" type="ORF">G3I71_01140</name>
</gene>
<reference evidence="2" key="1">
    <citation type="submission" date="2020-01" db="EMBL/GenBank/DDBJ databases">
        <title>Insect and environment-associated Actinomycetes.</title>
        <authorList>
            <person name="Currrie C."/>
            <person name="Chevrette M."/>
            <person name="Carlson C."/>
            <person name="Stubbendieck R."/>
            <person name="Wendt-Pienkowski E."/>
        </authorList>
    </citation>
    <scope>NUCLEOTIDE SEQUENCE</scope>
    <source>
        <strain evidence="2">SID12501</strain>
    </source>
</reference>
<organism evidence="2">
    <name type="scientific">Streptomyces sp. SID12501</name>
    <dbReference type="NCBI Taxonomy" id="2706042"/>
    <lineage>
        <taxon>Bacteria</taxon>
        <taxon>Bacillati</taxon>
        <taxon>Actinomycetota</taxon>
        <taxon>Actinomycetes</taxon>
        <taxon>Kitasatosporales</taxon>
        <taxon>Streptomycetaceae</taxon>
        <taxon>Streptomyces</taxon>
    </lineage>
</organism>
<evidence type="ECO:0000256" key="1">
    <source>
        <dbReference type="SAM" id="MobiDB-lite"/>
    </source>
</evidence>
<comment type="caution">
    <text evidence="2">The sequence shown here is derived from an EMBL/GenBank/DDBJ whole genome shotgun (WGS) entry which is preliminary data.</text>
</comment>
<feature type="region of interest" description="Disordered" evidence="1">
    <location>
        <begin position="90"/>
        <end position="115"/>
    </location>
</feature>
<dbReference type="EMBL" id="JAAGLU010000001">
    <property type="protein sequence ID" value="NEC84498.1"/>
    <property type="molecule type" value="Genomic_DNA"/>
</dbReference>